<dbReference type="GO" id="GO:0009416">
    <property type="term" value="P:response to light stimulus"/>
    <property type="evidence" value="ECO:0007669"/>
    <property type="project" value="UniProtKB-ARBA"/>
</dbReference>
<feature type="compositionally biased region" description="Low complexity" evidence="18">
    <location>
        <begin position="528"/>
        <end position="555"/>
    </location>
</feature>
<dbReference type="OMA" id="HVYDCTE"/>
<evidence type="ECO:0000256" key="2">
    <source>
        <dbReference type="ARBA" id="ARBA00001974"/>
    </source>
</evidence>
<evidence type="ECO:0000259" key="19">
    <source>
        <dbReference type="PROSITE" id="PS50255"/>
    </source>
</evidence>
<dbReference type="InterPro" id="IPR008333">
    <property type="entry name" value="Cbr1-like_FAD-bd_dom"/>
</dbReference>
<dbReference type="Pfam" id="PF00174">
    <property type="entry name" value="Oxidored_molyb"/>
    <property type="match status" value="1"/>
</dbReference>
<evidence type="ECO:0000256" key="17">
    <source>
        <dbReference type="PIRSR" id="PIRSR000233-1"/>
    </source>
</evidence>
<dbReference type="InterPro" id="IPR008335">
    <property type="entry name" value="Mopterin_OxRdtase_euk"/>
</dbReference>
<dbReference type="GO" id="GO:0009703">
    <property type="term" value="F:nitrate reductase (NADH) activity"/>
    <property type="evidence" value="ECO:0000318"/>
    <property type="project" value="GO_Central"/>
</dbReference>
<dbReference type="CDD" id="cd06183">
    <property type="entry name" value="cyt_b5_reduct_like"/>
    <property type="match status" value="1"/>
</dbReference>
<keyword evidence="9 17" id="KW-0479">Metal-binding</keyword>
<dbReference type="Gene3D" id="3.90.420.10">
    <property type="entry name" value="Oxidoreductase, molybdopterin-binding domain"/>
    <property type="match status" value="1"/>
</dbReference>
<comment type="function">
    <text evidence="3 16">Nitrate reductase is a key enzyme involved in the first step of nitrate assimilation in plants, fungi and bacteria.</text>
</comment>
<dbReference type="GO" id="GO:0042128">
    <property type="term" value="P:nitrate assimilation"/>
    <property type="evidence" value="ECO:0000318"/>
    <property type="project" value="GO_Central"/>
</dbReference>
<dbReference type="Proteomes" id="UP000000768">
    <property type="component" value="Chromosome 4"/>
</dbReference>
<evidence type="ECO:0000256" key="14">
    <source>
        <dbReference type="ARBA" id="ARBA00023063"/>
    </source>
</evidence>
<dbReference type="PROSITE" id="PS00191">
    <property type="entry name" value="CYTOCHROME_B5_1"/>
    <property type="match status" value="1"/>
</dbReference>
<accession>A0A1Z5RNB1</accession>
<dbReference type="InterPro" id="IPR022407">
    <property type="entry name" value="OxRdtase_Mopterin_BS"/>
</dbReference>
<dbReference type="CDD" id="cd02112">
    <property type="entry name" value="eukary_NR_Moco"/>
    <property type="match status" value="1"/>
</dbReference>
<evidence type="ECO:0000256" key="12">
    <source>
        <dbReference type="ARBA" id="ARBA00023004"/>
    </source>
</evidence>
<evidence type="ECO:0000256" key="16">
    <source>
        <dbReference type="PIRNR" id="PIRNR000233"/>
    </source>
</evidence>
<dbReference type="InterPro" id="IPR005066">
    <property type="entry name" value="MoCF_OxRdtse_dimer"/>
</dbReference>
<evidence type="ECO:0000256" key="10">
    <source>
        <dbReference type="ARBA" id="ARBA00022827"/>
    </source>
</evidence>
<dbReference type="SUPFAM" id="SSF63380">
    <property type="entry name" value="Riboflavin synthase domain-like"/>
    <property type="match status" value="1"/>
</dbReference>
<feature type="domain" description="FAD-binding FR-type" evidence="20">
    <location>
        <begin position="665"/>
        <end position="777"/>
    </location>
</feature>
<dbReference type="SMART" id="SM01117">
    <property type="entry name" value="Cyt-b5"/>
    <property type="match status" value="1"/>
</dbReference>
<dbReference type="EMBL" id="CM000763">
    <property type="protein sequence ID" value="OQU85223.1"/>
    <property type="molecule type" value="Genomic_DNA"/>
</dbReference>
<keyword evidence="11" id="KW-0560">Oxidoreductase</keyword>
<evidence type="ECO:0000256" key="15">
    <source>
        <dbReference type="ARBA" id="ARBA00023157"/>
    </source>
</evidence>
<sequence length="923" mass="101619">MSTCVEPPTHLANLDPGAAAQRLPYPALPGDDVLRRSSVSGSSFVDVAAPVSSDGKKADDDASSSDDDDDEHQDDDHHRHETYGSHYLRRRLGVEPSVQHDPRDEGTADAWVERSASLIRLTGKHPFNGEPPLRRLMEHGFVTPAPLHYVRNHGPVPRGDWAAWTVEVAGLVRRPARLTMDELARGFRALELPVTLVCSSNRRKEQNMARQTLGFNWGPGAVSTSVWRGARLRDVLRRCGGVVDDGDGGALYVCFEGDEDLPGGGGSKYGTSITRERALDPTMDVMLAYQQNGGPLLPDHGFPVRLIVPGCTAGRMVKWLRRIVVTRAESDNYYHYRDNRFLPSHVDAKLADAQGWWYKPEYVINEMNTNSVITTPGHNDFLPINAITTQRTYTMKGFAYSGGGKKVTRVEVTLDGGQTWLLCVLDHPEKPTKYGRCWCWCFWSIDVELADLLACKEIAVRAWDQSLNTQPEFLTWNLLGMMTNCWFRVKVNVCRPSNGEIGLAFEHPVQPGNQPGGWMAQQKHIESAEAAGAASPPALPPRSTSAATSTTNTASNQFTMSEVRKHASKDSAWIVVHGHVYDCTEYLKDHPGGADSILINAGTDCTEEFDAIHSDKAKDLLGAYRIGDLLVTAAGTEQASHSHLEHAPIGGPAPPVVVALSNPREEKVPCRLVAKTVLSRDVRLFRFALPSSGQVLGLPVGKHIFVCASIDGKLCMRAYTPTSSVDEVGHFDLLVKVYFKNENPKFPDGGRMTQYLDSLPIGARVDVKGPVGHVEYAGRGGLVIDGEPRRAGRLVMVAGGSGITPIYQVIQAVLRDQPEDPTEMHLVYANRTEDDILLRGELDRWAAEYPDRLKVWYVISQVKRPEEWKYSVGVVTEAILREHVPEGGDGTLALVCGPPLMIQFAVSPNLEKMKHHVDSVIVF</sequence>
<feature type="compositionally biased region" description="Acidic residues" evidence="18">
    <location>
        <begin position="61"/>
        <end position="73"/>
    </location>
</feature>
<keyword evidence="10" id="KW-0274">FAD</keyword>
<dbReference type="InterPro" id="IPR039261">
    <property type="entry name" value="FNR_nucleotide-bd"/>
</dbReference>
<dbReference type="PRINTS" id="PR00407">
    <property type="entry name" value="EUMOPTERIN"/>
</dbReference>
<dbReference type="GO" id="GO:0004128">
    <property type="term" value="F:cytochrome-b5 reductase activity, acting on NAD(P)H"/>
    <property type="evidence" value="ECO:0000318"/>
    <property type="project" value="GO_Central"/>
</dbReference>
<dbReference type="InterPro" id="IPR017938">
    <property type="entry name" value="Riboflavin_synthase-like_b-brl"/>
</dbReference>
<reference evidence="22" key="2">
    <citation type="journal article" date="2018" name="Plant J.">
        <title>The Sorghum bicolor reference genome: improved assembly, gene annotations, a transcriptome atlas, and signatures of genome organization.</title>
        <authorList>
            <person name="McCormick R.F."/>
            <person name="Truong S.K."/>
            <person name="Sreedasyam A."/>
            <person name="Jenkins J."/>
            <person name="Shu S."/>
            <person name="Sims D."/>
            <person name="Kennedy M."/>
            <person name="Amirebrahimi M."/>
            <person name="Weers B.D."/>
            <person name="McKinley B."/>
            <person name="Mattison A."/>
            <person name="Morishige D.T."/>
            <person name="Grimwood J."/>
            <person name="Schmutz J."/>
            <person name="Mullet J.E."/>
        </authorList>
    </citation>
    <scope>NUCLEOTIDE SEQUENCE [LARGE SCALE GENOMIC DNA]</scope>
    <source>
        <strain evidence="22">cv. BTx623</strain>
    </source>
</reference>
<keyword evidence="14 16" id="KW-0534">Nitrate assimilation</keyword>
<dbReference type="InterPro" id="IPR000572">
    <property type="entry name" value="OxRdtase_Mopterin-bd_dom"/>
</dbReference>
<dbReference type="GO" id="GO:0030151">
    <property type="term" value="F:molybdenum ion binding"/>
    <property type="evidence" value="ECO:0007669"/>
    <property type="project" value="InterPro"/>
</dbReference>
<dbReference type="InterPro" id="IPR001709">
    <property type="entry name" value="Flavoprot_Pyr_Nucl_cyt_Rdtase"/>
</dbReference>
<dbReference type="STRING" id="4558.A0A1Z5RNB1"/>
<protein>
    <recommendedName>
        <fullName evidence="16">Nitrate reductase</fullName>
    </recommendedName>
</protein>
<evidence type="ECO:0000256" key="11">
    <source>
        <dbReference type="ARBA" id="ARBA00023002"/>
    </source>
</evidence>
<dbReference type="InterPro" id="IPR018506">
    <property type="entry name" value="Cyt_B5_heme-BS"/>
</dbReference>
<dbReference type="eggNOG" id="KOG0537">
    <property type="taxonomic scope" value="Eukaryota"/>
</dbReference>
<dbReference type="InterPro" id="IPR001433">
    <property type="entry name" value="OxRdtase_FAD/NAD-bd"/>
</dbReference>
<proteinExistence type="inferred from homology"/>
<evidence type="ECO:0000256" key="13">
    <source>
        <dbReference type="ARBA" id="ARBA00023027"/>
    </source>
</evidence>
<dbReference type="SUPFAM" id="SSF81296">
    <property type="entry name" value="E set domains"/>
    <property type="match status" value="1"/>
</dbReference>
<dbReference type="Gene3D" id="3.40.50.80">
    <property type="entry name" value="Nucleotide-binding domain of ferredoxin-NADP reductase (FNR) module"/>
    <property type="match status" value="1"/>
</dbReference>
<dbReference type="InterPro" id="IPR001199">
    <property type="entry name" value="Cyt_B5-like_heme/steroid-bd"/>
</dbReference>
<name>A0A1Z5RNB1_SORBI</name>
<dbReference type="AlphaFoldDB" id="A0A1Z5RNB1"/>
<dbReference type="GO" id="GO:0071949">
    <property type="term" value="F:FAD binding"/>
    <property type="evidence" value="ECO:0000318"/>
    <property type="project" value="GO_Central"/>
</dbReference>
<dbReference type="InterPro" id="IPR012137">
    <property type="entry name" value="Nitr_rd_NADH"/>
</dbReference>
<evidence type="ECO:0000256" key="1">
    <source>
        <dbReference type="ARBA" id="ARBA00001971"/>
    </source>
</evidence>
<dbReference type="SUPFAM" id="SSF56524">
    <property type="entry name" value="Oxidoreductase molybdopterin-binding domain"/>
    <property type="match status" value="1"/>
</dbReference>
<dbReference type="Gene3D" id="2.40.30.10">
    <property type="entry name" value="Translation factors"/>
    <property type="match status" value="1"/>
</dbReference>
<comment type="cofactor">
    <cofactor evidence="2">
        <name>FAD</name>
        <dbReference type="ChEBI" id="CHEBI:57692"/>
    </cofactor>
</comment>
<dbReference type="GO" id="GO:0020037">
    <property type="term" value="F:heme binding"/>
    <property type="evidence" value="ECO:0007669"/>
    <property type="project" value="InterPro"/>
</dbReference>
<dbReference type="Pfam" id="PF00173">
    <property type="entry name" value="Cyt-b5"/>
    <property type="match status" value="1"/>
</dbReference>
<dbReference type="Pfam" id="PF00970">
    <property type="entry name" value="FAD_binding_6"/>
    <property type="match status" value="1"/>
</dbReference>
<evidence type="ECO:0000259" key="20">
    <source>
        <dbReference type="PROSITE" id="PS51384"/>
    </source>
</evidence>
<organism evidence="21 22">
    <name type="scientific">Sorghum bicolor</name>
    <name type="common">Sorghum</name>
    <name type="synonym">Sorghum vulgare</name>
    <dbReference type="NCBI Taxonomy" id="4558"/>
    <lineage>
        <taxon>Eukaryota</taxon>
        <taxon>Viridiplantae</taxon>
        <taxon>Streptophyta</taxon>
        <taxon>Embryophyta</taxon>
        <taxon>Tracheophyta</taxon>
        <taxon>Spermatophyta</taxon>
        <taxon>Magnoliopsida</taxon>
        <taxon>Liliopsida</taxon>
        <taxon>Poales</taxon>
        <taxon>Poaceae</taxon>
        <taxon>PACMAD clade</taxon>
        <taxon>Panicoideae</taxon>
        <taxon>Andropogonodae</taxon>
        <taxon>Andropogoneae</taxon>
        <taxon>Sorghinae</taxon>
        <taxon>Sorghum</taxon>
    </lineage>
</organism>
<keyword evidence="8" id="KW-0285">Flavoprotein</keyword>
<reference evidence="21 22" key="1">
    <citation type="journal article" date="2009" name="Nature">
        <title>The Sorghum bicolor genome and the diversification of grasses.</title>
        <authorList>
            <person name="Paterson A.H."/>
            <person name="Bowers J.E."/>
            <person name="Bruggmann R."/>
            <person name="Dubchak I."/>
            <person name="Grimwood J."/>
            <person name="Gundlach H."/>
            <person name="Haberer G."/>
            <person name="Hellsten U."/>
            <person name="Mitros T."/>
            <person name="Poliakov A."/>
            <person name="Schmutz J."/>
            <person name="Spannagl M."/>
            <person name="Tang H."/>
            <person name="Wang X."/>
            <person name="Wicker T."/>
            <person name="Bharti A.K."/>
            <person name="Chapman J."/>
            <person name="Feltus F.A."/>
            <person name="Gowik U."/>
            <person name="Grigoriev I.V."/>
            <person name="Lyons E."/>
            <person name="Maher C.A."/>
            <person name="Martis M."/>
            <person name="Narechania A."/>
            <person name="Otillar R.P."/>
            <person name="Penning B.W."/>
            <person name="Salamov A.A."/>
            <person name="Wang Y."/>
            <person name="Zhang L."/>
            <person name="Carpita N.C."/>
            <person name="Freeling M."/>
            <person name="Gingle A.R."/>
            <person name="Hash C.T."/>
            <person name="Keller B."/>
            <person name="Klein P."/>
            <person name="Kresovich S."/>
            <person name="McCann M.C."/>
            <person name="Ming R."/>
            <person name="Peterson D.G."/>
            <person name="Mehboob-ur-Rahman"/>
            <person name="Ware D."/>
            <person name="Westhoff P."/>
            <person name="Mayer K.F."/>
            <person name="Messing J."/>
            <person name="Rokhsar D.S."/>
        </authorList>
    </citation>
    <scope>NUCLEOTIDE SEQUENCE [LARGE SCALE GENOMIC DNA]</scope>
    <source>
        <strain evidence="22">cv. BTx623</strain>
    </source>
</reference>
<dbReference type="InterPro" id="IPR036400">
    <property type="entry name" value="Cyt_B5-like_heme/steroid_sf"/>
</dbReference>
<dbReference type="GO" id="GO:0050464">
    <property type="term" value="F:nitrate reductase (NADPH) activity"/>
    <property type="evidence" value="ECO:0007669"/>
    <property type="project" value="InterPro"/>
</dbReference>
<evidence type="ECO:0000256" key="7">
    <source>
        <dbReference type="ARBA" id="ARBA00022617"/>
    </source>
</evidence>
<comment type="subunit">
    <text evidence="5">Homodimer.</text>
</comment>
<keyword evidence="15" id="KW-1015">Disulfide bond</keyword>
<dbReference type="FunFam" id="3.90.420.10:FF:000003">
    <property type="entry name" value="Nitrate reductase"/>
    <property type="match status" value="1"/>
</dbReference>
<evidence type="ECO:0000256" key="4">
    <source>
        <dbReference type="ARBA" id="ARBA00006253"/>
    </source>
</evidence>
<dbReference type="eggNOG" id="KOG0535">
    <property type="taxonomic scope" value="Eukaryota"/>
</dbReference>
<dbReference type="Pfam" id="PF03404">
    <property type="entry name" value="Mo-co_dimer"/>
    <property type="match status" value="1"/>
</dbReference>
<dbReference type="eggNOG" id="KOG0534">
    <property type="taxonomic scope" value="Eukaryota"/>
</dbReference>
<dbReference type="Pfam" id="PF00175">
    <property type="entry name" value="NAD_binding_1"/>
    <property type="match status" value="1"/>
</dbReference>
<comment type="similarity">
    <text evidence="4 16">Belongs to the nitrate reductase family.</text>
</comment>
<keyword evidence="6 17" id="KW-0500">Molybdenum</keyword>
<dbReference type="PIRSF" id="PIRSF000233">
    <property type="entry name" value="Nitr_rd_NADH"/>
    <property type="match status" value="1"/>
</dbReference>
<dbReference type="FunFam" id="3.40.50.80:FF:000025">
    <property type="entry name" value="Nitrate reductase [NADH]"/>
    <property type="match status" value="1"/>
</dbReference>
<dbReference type="PRINTS" id="PR00371">
    <property type="entry name" value="FPNCR"/>
</dbReference>
<comment type="cofactor">
    <cofactor evidence="17">
        <name>Mo-molybdopterin</name>
        <dbReference type="ChEBI" id="CHEBI:71302"/>
    </cofactor>
    <text evidence="17">Binds 1 Mo-molybdopterin (Mo-MPT) cofactor per subunit.</text>
</comment>
<dbReference type="KEGG" id="sbi:8055422"/>
<dbReference type="FunFam" id="2.60.40.650:FF:000001">
    <property type="entry name" value="Nitrate reductase"/>
    <property type="match status" value="1"/>
</dbReference>
<evidence type="ECO:0000256" key="3">
    <source>
        <dbReference type="ARBA" id="ARBA00003838"/>
    </source>
</evidence>
<keyword evidence="13" id="KW-0520">NAD</keyword>
<dbReference type="PRINTS" id="PR00406">
    <property type="entry name" value="CYTB5RDTASE"/>
</dbReference>
<dbReference type="PROSITE" id="PS51384">
    <property type="entry name" value="FAD_FR"/>
    <property type="match status" value="1"/>
</dbReference>
<keyword evidence="22" id="KW-1185">Reference proteome</keyword>
<evidence type="ECO:0000313" key="21">
    <source>
        <dbReference type="EMBL" id="OQU85223.1"/>
    </source>
</evidence>
<dbReference type="Gene3D" id="3.10.120.10">
    <property type="entry name" value="Cytochrome b5-like heme/steroid binding domain"/>
    <property type="match status" value="1"/>
</dbReference>
<feature type="region of interest" description="Disordered" evidence="18">
    <location>
        <begin position="1"/>
        <end position="108"/>
    </location>
</feature>
<keyword evidence="7" id="KW-0349">Heme</keyword>
<dbReference type="PROSITE" id="PS50255">
    <property type="entry name" value="CYTOCHROME_B5_2"/>
    <property type="match status" value="1"/>
</dbReference>
<dbReference type="SUPFAM" id="SSF52343">
    <property type="entry name" value="Ferredoxin reductase-like, C-terminal NADP-linked domain"/>
    <property type="match status" value="1"/>
</dbReference>
<feature type="compositionally biased region" description="Basic and acidic residues" evidence="18">
    <location>
        <begin position="74"/>
        <end position="83"/>
    </location>
</feature>
<dbReference type="SUPFAM" id="SSF55856">
    <property type="entry name" value="Cytochrome b5-like heme/steroid binding domain"/>
    <property type="match status" value="1"/>
</dbReference>
<dbReference type="PRINTS" id="PR00363">
    <property type="entry name" value="CYTOCHROMEB5"/>
</dbReference>
<keyword evidence="12" id="KW-0408">Iron</keyword>
<evidence type="ECO:0000256" key="6">
    <source>
        <dbReference type="ARBA" id="ARBA00022505"/>
    </source>
</evidence>
<dbReference type="GO" id="GO:0006809">
    <property type="term" value="P:nitric oxide biosynthetic process"/>
    <property type="evidence" value="ECO:0000318"/>
    <property type="project" value="GO_Central"/>
</dbReference>
<dbReference type="FunFam" id="2.40.30.10:FF:000021">
    <property type="entry name" value="NADH-cytochrome b5 reductase"/>
    <property type="match status" value="1"/>
</dbReference>
<evidence type="ECO:0000313" key="22">
    <source>
        <dbReference type="Proteomes" id="UP000000768"/>
    </source>
</evidence>
<dbReference type="Gene3D" id="2.60.40.650">
    <property type="match status" value="1"/>
</dbReference>
<dbReference type="GO" id="GO:0043546">
    <property type="term" value="F:molybdopterin cofactor binding"/>
    <property type="evidence" value="ECO:0007669"/>
    <property type="project" value="InterPro"/>
</dbReference>
<feature type="region of interest" description="Disordered" evidence="18">
    <location>
        <begin position="525"/>
        <end position="562"/>
    </location>
</feature>
<dbReference type="OrthoDB" id="432685at2759"/>
<evidence type="ECO:0000256" key="18">
    <source>
        <dbReference type="SAM" id="MobiDB-lite"/>
    </source>
</evidence>
<dbReference type="SMR" id="A0A1Z5RNB1"/>
<dbReference type="InterPro" id="IPR036374">
    <property type="entry name" value="OxRdtase_Mopterin-bd_sf"/>
</dbReference>
<feature type="domain" description="Cytochrome b5 heme-binding" evidence="19">
    <location>
        <begin position="555"/>
        <end position="630"/>
    </location>
</feature>
<evidence type="ECO:0000256" key="5">
    <source>
        <dbReference type="ARBA" id="ARBA00011738"/>
    </source>
</evidence>
<dbReference type="PANTHER" id="PTHR19372">
    <property type="entry name" value="SULFITE REDUCTASE"/>
    <property type="match status" value="1"/>
</dbReference>
<dbReference type="InterPro" id="IPR014756">
    <property type="entry name" value="Ig_E-set"/>
</dbReference>
<dbReference type="PROSITE" id="PS00559">
    <property type="entry name" value="MOLYBDOPTERIN_EUK"/>
    <property type="match status" value="1"/>
</dbReference>
<dbReference type="InterPro" id="IPR017927">
    <property type="entry name" value="FAD-bd_FR_type"/>
</dbReference>
<dbReference type="InParanoid" id="A0A1Z5RNB1"/>
<comment type="cofactor">
    <cofactor evidence="1">
        <name>heme</name>
        <dbReference type="ChEBI" id="CHEBI:30413"/>
    </cofactor>
</comment>
<gene>
    <name evidence="21" type="ORF">SORBI_3004G196101</name>
</gene>
<evidence type="ECO:0000256" key="8">
    <source>
        <dbReference type="ARBA" id="ARBA00022630"/>
    </source>
</evidence>
<dbReference type="Gramene" id="OQU85223">
    <property type="protein sequence ID" value="OQU85223"/>
    <property type="gene ID" value="SORBI_3004G196101"/>
</dbReference>
<evidence type="ECO:0000256" key="9">
    <source>
        <dbReference type="ARBA" id="ARBA00022723"/>
    </source>
</evidence>
<dbReference type="PANTHER" id="PTHR19372:SF16">
    <property type="entry name" value="NITRATE REDUCTASE"/>
    <property type="match status" value="1"/>
</dbReference>
<feature type="binding site" evidence="17">
    <location>
        <position position="198"/>
    </location>
    <ligand>
        <name>Mo-molybdopterin</name>
        <dbReference type="ChEBI" id="CHEBI:71302"/>
    </ligand>
    <ligandPart>
        <name>Mo</name>
        <dbReference type="ChEBI" id="CHEBI:28685"/>
    </ligandPart>
</feature>
<dbReference type="FunFam" id="3.10.120.10:FF:000007">
    <property type="entry name" value="Sulfite oxidase, mitochondrial"/>
    <property type="match status" value="1"/>
</dbReference>